<feature type="domain" description="PepSY" evidence="1">
    <location>
        <begin position="380"/>
        <end position="440"/>
    </location>
</feature>
<dbReference type="Pfam" id="PF14620">
    <property type="entry name" value="YPEB_PepSY1-2"/>
    <property type="match status" value="1"/>
</dbReference>
<dbReference type="Pfam" id="PF03413">
    <property type="entry name" value="PepSY"/>
    <property type="match status" value="1"/>
</dbReference>
<proteinExistence type="predicted"/>
<protein>
    <submittedName>
        <fullName evidence="4">Spore germination protein</fullName>
    </submittedName>
</protein>
<feature type="domain" description="Sporulation protein YpeB PepSY1 and PepSY2" evidence="2">
    <location>
        <begin position="185"/>
        <end position="370"/>
    </location>
</feature>
<dbReference type="Pfam" id="PF20769">
    <property type="entry name" value="YPEB_N"/>
    <property type="match status" value="1"/>
</dbReference>
<dbReference type="InterPro" id="IPR025711">
    <property type="entry name" value="PepSY"/>
</dbReference>
<comment type="caution">
    <text evidence="4">The sequence shown here is derived from an EMBL/GenBank/DDBJ whole genome shotgun (WGS) entry which is preliminary data.</text>
</comment>
<evidence type="ECO:0000259" key="2">
    <source>
        <dbReference type="Pfam" id="PF14620"/>
    </source>
</evidence>
<dbReference type="Proteomes" id="UP001519272">
    <property type="component" value="Unassembled WGS sequence"/>
</dbReference>
<dbReference type="EMBL" id="JAGGKG010000027">
    <property type="protein sequence ID" value="MBP1907506.1"/>
    <property type="molecule type" value="Genomic_DNA"/>
</dbReference>
<sequence>MYKRLSAILFPVMTLLLIGSVVWGYQENQEKNAILIKAENNYQRAFHDLSFHVDRLHNELGNTLTLNSASVGAQRKGLVNVWRITSEAQNEISQLPVAMLPFNKTEEFLSRISKFSYQASLRDLTKSPLTENEMKNLKQLHKSAEEIAKDLQGVQDKVIGNRLRWMDVETTLATAKQGGDSTIIDGFKMVDKKVGEYPELDWGPTISNLYTRRSVKKIGEKPINQDEIMKKAAQFTGVKDHSAIKVTENGRGTEWASYRAKIDSSKDGEYATLDYTRNGGHLITFNYERTLGKPKLSYGEAKQQADGFLKSKGYDDVVAVSYDQFGEVGNFTYASTRDGVVVYPEKISLRVALDNGQVTGMQASDYVYEKDNGVNIPKAKLTAAQAKKYLNPDFKVKYDRLALIKNDMSEEVLTYEFGGEINKTEYRIYINADNGNEESIERVKNK</sequence>
<evidence type="ECO:0000259" key="3">
    <source>
        <dbReference type="Pfam" id="PF20769"/>
    </source>
</evidence>
<dbReference type="RefSeq" id="WP_210091084.1">
    <property type="nucleotide sequence ID" value="NZ_JAGGKG010000027.1"/>
</dbReference>
<keyword evidence="5" id="KW-1185">Reference proteome</keyword>
<dbReference type="NCBIfam" id="TIGR02889">
    <property type="entry name" value="spore_YpeB"/>
    <property type="match status" value="1"/>
</dbReference>
<accession>A0ABS4FY46</accession>
<evidence type="ECO:0000313" key="5">
    <source>
        <dbReference type="Proteomes" id="UP001519272"/>
    </source>
</evidence>
<evidence type="ECO:0000313" key="4">
    <source>
        <dbReference type="EMBL" id="MBP1907506.1"/>
    </source>
</evidence>
<gene>
    <name evidence="4" type="ORF">J2Z32_004181</name>
</gene>
<name>A0ABS4FY46_9BACL</name>
<dbReference type="InterPro" id="IPR014239">
    <property type="entry name" value="YpeB_PepSY1-2"/>
</dbReference>
<organism evidence="4 5">
    <name type="scientific">Paenibacillus turicensis</name>
    <dbReference type="NCBI Taxonomy" id="160487"/>
    <lineage>
        <taxon>Bacteria</taxon>
        <taxon>Bacillati</taxon>
        <taxon>Bacillota</taxon>
        <taxon>Bacilli</taxon>
        <taxon>Bacillales</taxon>
        <taxon>Paenibacillaceae</taxon>
        <taxon>Paenibacillus</taxon>
    </lineage>
</organism>
<evidence type="ECO:0000259" key="1">
    <source>
        <dbReference type="Pfam" id="PF03413"/>
    </source>
</evidence>
<reference evidence="4 5" key="1">
    <citation type="submission" date="2021-03" db="EMBL/GenBank/DDBJ databases">
        <title>Genomic Encyclopedia of Type Strains, Phase IV (KMG-IV): sequencing the most valuable type-strain genomes for metagenomic binning, comparative biology and taxonomic classification.</title>
        <authorList>
            <person name="Goeker M."/>
        </authorList>
    </citation>
    <scope>NUCLEOTIDE SEQUENCE [LARGE SCALE GENOMIC DNA]</scope>
    <source>
        <strain evidence="4 5">DSM 14349</strain>
    </source>
</reference>
<dbReference type="InterPro" id="IPR048402">
    <property type="entry name" value="YpeB_N"/>
</dbReference>
<feature type="domain" description="Sporulation protein YpeB N-terminal" evidence="3">
    <location>
        <begin position="30"/>
        <end position="167"/>
    </location>
</feature>